<keyword evidence="4" id="KW-0489">Methyltransferase</keyword>
<evidence type="ECO:0000259" key="10">
    <source>
        <dbReference type="SMART" id="SM00967"/>
    </source>
</evidence>
<dbReference type="Pfam" id="PF08032">
    <property type="entry name" value="SpoU_sub_bind"/>
    <property type="match status" value="1"/>
</dbReference>
<dbReference type="EMBL" id="CP058604">
    <property type="protein sequence ID" value="QLG70446.1"/>
    <property type="molecule type" value="Genomic_DNA"/>
</dbReference>
<evidence type="ECO:0000256" key="8">
    <source>
        <dbReference type="ARBA" id="ARBA00023128"/>
    </source>
</evidence>
<evidence type="ECO:0000256" key="5">
    <source>
        <dbReference type="ARBA" id="ARBA00022679"/>
    </source>
</evidence>
<dbReference type="OrthoDB" id="270651at2759"/>
<evidence type="ECO:0000313" key="11">
    <source>
        <dbReference type="EMBL" id="QLG70446.1"/>
    </source>
</evidence>
<dbReference type="Gene3D" id="3.30.1330.30">
    <property type="match status" value="1"/>
</dbReference>
<dbReference type="Pfam" id="PF00588">
    <property type="entry name" value="SpoU_methylase"/>
    <property type="match status" value="1"/>
</dbReference>
<dbReference type="SUPFAM" id="SSF55315">
    <property type="entry name" value="L30e-like"/>
    <property type="match status" value="1"/>
</dbReference>
<evidence type="ECO:0000256" key="7">
    <source>
        <dbReference type="ARBA" id="ARBA00022946"/>
    </source>
</evidence>
<keyword evidence="3" id="KW-0698">rRNA processing</keyword>
<comment type="subcellular location">
    <subcellularLocation>
        <location evidence="1">Mitochondrion</location>
    </subcellularLocation>
</comment>
<dbReference type="GeneID" id="59234082"/>
<dbReference type="InterPro" id="IPR004441">
    <property type="entry name" value="rRNA_MeTrfase_TrmH"/>
</dbReference>
<evidence type="ECO:0000256" key="2">
    <source>
        <dbReference type="ARBA" id="ARBA00007228"/>
    </source>
</evidence>
<dbReference type="Gene3D" id="3.40.1280.10">
    <property type="match status" value="1"/>
</dbReference>
<dbReference type="InterPro" id="IPR013123">
    <property type="entry name" value="SpoU_subst-bd"/>
</dbReference>
<reference evidence="11 12" key="1">
    <citation type="submission" date="2020-07" db="EMBL/GenBank/DDBJ databases">
        <title>The yeast mating-type switching endonuclease HO is a domesticated member of an unorthodox homing genetic element family.</title>
        <authorList>
            <person name="Coughlan A.Y."/>
            <person name="Lombardi L."/>
            <person name="Braun-Galleani S."/>
            <person name="Martos A.R."/>
            <person name="Galeote V."/>
            <person name="Bigey F."/>
            <person name="Dequin S."/>
            <person name="Byrne K.P."/>
            <person name="Wolfe K.H."/>
        </authorList>
    </citation>
    <scope>NUCLEOTIDE SEQUENCE [LARGE SCALE GENOMIC DNA]</scope>
    <source>
        <strain evidence="11 12">NRRL Y-6702</strain>
    </source>
</reference>
<dbReference type="InterPro" id="IPR029064">
    <property type="entry name" value="Ribosomal_eL30-like_sf"/>
</dbReference>
<gene>
    <name evidence="11" type="ORF">HG535_0A03850</name>
</gene>
<dbReference type="SUPFAM" id="SSF75217">
    <property type="entry name" value="alpha/beta knot"/>
    <property type="match status" value="1"/>
</dbReference>
<evidence type="ECO:0000256" key="9">
    <source>
        <dbReference type="ARBA" id="ARBA00034881"/>
    </source>
</evidence>
<dbReference type="CDD" id="cd18105">
    <property type="entry name" value="SpoU-like_MRM1"/>
    <property type="match status" value="1"/>
</dbReference>
<dbReference type="InterPro" id="IPR029028">
    <property type="entry name" value="Alpha/beta_knot_MTases"/>
</dbReference>
<feature type="domain" description="RNA 2-O ribose methyltransferase substrate binding" evidence="10">
    <location>
        <begin position="120"/>
        <end position="193"/>
    </location>
</feature>
<dbReference type="KEGG" id="zmk:HG535_0A03850"/>
<keyword evidence="7" id="KW-0809">Transit peptide</keyword>
<evidence type="ECO:0000256" key="6">
    <source>
        <dbReference type="ARBA" id="ARBA00022691"/>
    </source>
</evidence>
<dbReference type="NCBIfam" id="TIGR00186">
    <property type="entry name" value="rRNA_methyl_3"/>
    <property type="match status" value="1"/>
</dbReference>
<dbReference type="InterPro" id="IPR029026">
    <property type="entry name" value="tRNA_m1G_MTases_N"/>
</dbReference>
<dbReference type="InterPro" id="IPR047261">
    <property type="entry name" value="MRM1_MeTrfase_dom"/>
</dbReference>
<dbReference type="PANTHER" id="PTHR46103">
    <property type="entry name" value="RRNA METHYLTRANSFERASE 1, MITOCHONDRIAL"/>
    <property type="match status" value="1"/>
</dbReference>
<dbReference type="InterPro" id="IPR047182">
    <property type="entry name" value="MRM1"/>
</dbReference>
<evidence type="ECO:0000256" key="4">
    <source>
        <dbReference type="ARBA" id="ARBA00022603"/>
    </source>
</evidence>
<sequence length="404" mass="45663">MLHQKCGSAISFKRLLAVRSTSRRPNNQTSFDKKMPVMGREKAWEKAGEDKEAWFKRKYAHVHAKEKVLEKQDPFGKKKAHMEKLNRIQNDMKSDQKEHKSRFVKRSATQGLQVNPLLEYVCGTNAVLAALLGNKREYFTRLLYFGTLPPEIQKLAKEKTIRTEPTDKHRLNLLTNYSVHNNVALETKPLQPTEISHLQLCNPESAEFHFSELLFEGELKARQSSYISNAQKKFPLGVYLDEVMDPHNIGAIIRSAYFLGADFIVMSRKNCAPLSPTVSKTSSGALELMPIYYVDRPLSFFSKSQEEGGWMFVTSCLTSANAKDQKYMGGKTLSLDDLRGMCNKLPVVLVVGNECNGVRTNLRMRSDFFVEIPYGRATDEITSPVDSLNVSVATALLLNSLLTN</sequence>
<evidence type="ECO:0000256" key="1">
    <source>
        <dbReference type="ARBA" id="ARBA00004173"/>
    </source>
</evidence>
<dbReference type="FunFam" id="3.40.1280.10:FF:000036">
    <property type="entry name" value="MRM1p Ribose methyltransferase"/>
    <property type="match status" value="1"/>
</dbReference>
<dbReference type="RefSeq" id="XP_037142174.1">
    <property type="nucleotide sequence ID" value="XM_037286279.1"/>
</dbReference>
<dbReference type="GO" id="GO:0016435">
    <property type="term" value="F:rRNA (guanine) methyltransferase activity"/>
    <property type="evidence" value="ECO:0007669"/>
    <property type="project" value="TreeGrafter"/>
</dbReference>
<dbReference type="Proteomes" id="UP000509704">
    <property type="component" value="Chromosome 1"/>
</dbReference>
<name>A0A7H9AVT1_ZYGMR</name>
<proteinExistence type="inferred from homology"/>
<dbReference type="InterPro" id="IPR001537">
    <property type="entry name" value="SpoU_MeTrfase"/>
</dbReference>
<keyword evidence="8" id="KW-0496">Mitochondrion</keyword>
<dbReference type="AlphaFoldDB" id="A0A7H9AVT1"/>
<dbReference type="PANTHER" id="PTHR46103:SF1">
    <property type="entry name" value="RRNA METHYLTRANSFERASE 1, MITOCHONDRIAL"/>
    <property type="match status" value="1"/>
</dbReference>
<keyword evidence="5" id="KW-0808">Transferase</keyword>
<comment type="similarity">
    <text evidence="2">Belongs to the class IV-like SAM-binding methyltransferase superfamily. RNA methyltransferase TrmH family.</text>
</comment>
<keyword evidence="6" id="KW-0949">S-adenosyl-L-methionine</keyword>
<organism evidence="11 12">
    <name type="scientific">Zygotorulaspora mrakii</name>
    <name type="common">Zygosaccharomyces mrakii</name>
    <dbReference type="NCBI Taxonomy" id="42260"/>
    <lineage>
        <taxon>Eukaryota</taxon>
        <taxon>Fungi</taxon>
        <taxon>Dikarya</taxon>
        <taxon>Ascomycota</taxon>
        <taxon>Saccharomycotina</taxon>
        <taxon>Saccharomycetes</taxon>
        <taxon>Saccharomycetales</taxon>
        <taxon>Saccharomycetaceae</taxon>
        <taxon>Zygotorulaspora</taxon>
    </lineage>
</organism>
<dbReference type="SMART" id="SM00967">
    <property type="entry name" value="SpoU_sub_bind"/>
    <property type="match status" value="1"/>
</dbReference>
<dbReference type="GO" id="GO:0003723">
    <property type="term" value="F:RNA binding"/>
    <property type="evidence" value="ECO:0007669"/>
    <property type="project" value="InterPro"/>
</dbReference>
<keyword evidence="12" id="KW-1185">Reference proteome</keyword>
<evidence type="ECO:0000256" key="3">
    <source>
        <dbReference type="ARBA" id="ARBA00022552"/>
    </source>
</evidence>
<accession>A0A7H9AVT1</accession>
<dbReference type="GO" id="GO:0005739">
    <property type="term" value="C:mitochondrion"/>
    <property type="evidence" value="ECO:0007669"/>
    <property type="project" value="UniProtKB-SubCell"/>
</dbReference>
<protein>
    <recommendedName>
        <fullName evidence="9">rRNA methyltransferase 1, mitochondrial</fullName>
    </recommendedName>
</protein>
<evidence type="ECO:0000313" key="12">
    <source>
        <dbReference type="Proteomes" id="UP000509704"/>
    </source>
</evidence>